<keyword evidence="7" id="KW-0067">ATP-binding</keyword>
<evidence type="ECO:0000313" key="11">
    <source>
        <dbReference type="EMBL" id="SFL26507.1"/>
    </source>
</evidence>
<dbReference type="InterPro" id="IPR005467">
    <property type="entry name" value="His_kinase_dom"/>
</dbReference>
<dbReference type="InterPro" id="IPR036097">
    <property type="entry name" value="HisK_dim/P_sf"/>
</dbReference>
<dbReference type="OrthoDB" id="9777714at2"/>
<evidence type="ECO:0000256" key="7">
    <source>
        <dbReference type="ARBA" id="ARBA00022840"/>
    </source>
</evidence>
<dbReference type="PRINTS" id="PR00344">
    <property type="entry name" value="BCTRLSENSOR"/>
</dbReference>
<dbReference type="InterPro" id="IPR004358">
    <property type="entry name" value="Sig_transdc_His_kin-like_C"/>
</dbReference>
<evidence type="ECO:0000256" key="4">
    <source>
        <dbReference type="ARBA" id="ARBA00022679"/>
    </source>
</evidence>
<evidence type="ECO:0000313" key="12">
    <source>
        <dbReference type="Proteomes" id="UP000199581"/>
    </source>
</evidence>
<name>A0A8G2F4D1_DESNO</name>
<evidence type="ECO:0000259" key="10">
    <source>
        <dbReference type="PROSITE" id="PS50109"/>
    </source>
</evidence>
<protein>
    <recommendedName>
        <fullName evidence="2">histidine kinase</fullName>
        <ecNumber evidence="2">2.7.13.3</ecNumber>
    </recommendedName>
</protein>
<organism evidence="11 12">
    <name type="scientific">Desulfomicrobium norvegicum (strain DSM 1741 / NCIMB 8310)</name>
    <name type="common">Desulfovibrio baculatus (strain Norway 4)</name>
    <name type="synonym">Desulfovibrio desulfuricans (strain Norway 4)</name>
    <dbReference type="NCBI Taxonomy" id="52561"/>
    <lineage>
        <taxon>Bacteria</taxon>
        <taxon>Pseudomonadati</taxon>
        <taxon>Thermodesulfobacteriota</taxon>
        <taxon>Desulfovibrionia</taxon>
        <taxon>Desulfovibrionales</taxon>
        <taxon>Desulfomicrobiaceae</taxon>
        <taxon>Desulfomicrobium</taxon>
    </lineage>
</organism>
<comment type="caution">
    <text evidence="11">The sequence shown here is derived from an EMBL/GenBank/DDBJ whole genome shotgun (WGS) entry which is preliminary data.</text>
</comment>
<dbReference type="InterPro" id="IPR003661">
    <property type="entry name" value="HisK_dim/P_dom"/>
</dbReference>
<keyword evidence="8" id="KW-0902">Two-component regulatory system</keyword>
<feature type="domain" description="Histidine kinase" evidence="10">
    <location>
        <begin position="328"/>
        <end position="546"/>
    </location>
</feature>
<dbReference type="Proteomes" id="UP000199581">
    <property type="component" value="Unassembled WGS sequence"/>
</dbReference>
<keyword evidence="3" id="KW-0597">Phosphoprotein</keyword>
<dbReference type="SUPFAM" id="SSF47384">
    <property type="entry name" value="Homodimeric domain of signal transducing histidine kinase"/>
    <property type="match status" value="1"/>
</dbReference>
<reference evidence="11 12" key="1">
    <citation type="submission" date="2016-10" db="EMBL/GenBank/DDBJ databases">
        <authorList>
            <person name="Varghese N."/>
            <person name="Submissions S."/>
        </authorList>
    </citation>
    <scope>NUCLEOTIDE SEQUENCE [LARGE SCALE GENOMIC DNA]</scope>
    <source>
        <strain evidence="11 12">DSM 1741</strain>
    </source>
</reference>
<dbReference type="EC" id="2.7.13.3" evidence="2"/>
<dbReference type="EMBL" id="FOTO01000001">
    <property type="protein sequence ID" value="SFL26507.1"/>
    <property type="molecule type" value="Genomic_DNA"/>
</dbReference>
<proteinExistence type="predicted"/>
<dbReference type="AlphaFoldDB" id="A0A8G2F4D1"/>
<keyword evidence="5" id="KW-0547">Nucleotide-binding</keyword>
<comment type="catalytic activity">
    <reaction evidence="1">
        <text>ATP + protein L-histidine = ADP + protein N-phospho-L-histidine.</text>
        <dbReference type="EC" id="2.7.13.3"/>
    </reaction>
</comment>
<keyword evidence="4" id="KW-0808">Transferase</keyword>
<evidence type="ECO:0000256" key="6">
    <source>
        <dbReference type="ARBA" id="ARBA00022777"/>
    </source>
</evidence>
<evidence type="ECO:0000256" key="5">
    <source>
        <dbReference type="ARBA" id="ARBA00022741"/>
    </source>
</evidence>
<dbReference type="Gene3D" id="3.30.565.10">
    <property type="entry name" value="Histidine kinase-like ATPase, C-terminal domain"/>
    <property type="match status" value="1"/>
</dbReference>
<dbReference type="Pfam" id="PF02518">
    <property type="entry name" value="HATPase_c"/>
    <property type="match status" value="1"/>
</dbReference>
<dbReference type="RefSeq" id="WP_092188425.1">
    <property type="nucleotide sequence ID" value="NZ_FOTO01000001.1"/>
</dbReference>
<feature type="transmembrane region" description="Helical" evidence="9">
    <location>
        <begin position="273"/>
        <end position="292"/>
    </location>
</feature>
<keyword evidence="6 11" id="KW-0418">Kinase</keyword>
<dbReference type="SUPFAM" id="SSF55874">
    <property type="entry name" value="ATPase domain of HSP90 chaperone/DNA topoisomerase II/histidine kinase"/>
    <property type="match status" value="1"/>
</dbReference>
<dbReference type="GO" id="GO:0000155">
    <property type="term" value="F:phosphorelay sensor kinase activity"/>
    <property type="evidence" value="ECO:0007669"/>
    <property type="project" value="InterPro"/>
</dbReference>
<keyword evidence="9" id="KW-1133">Transmembrane helix</keyword>
<dbReference type="GO" id="GO:0005524">
    <property type="term" value="F:ATP binding"/>
    <property type="evidence" value="ECO:0007669"/>
    <property type="project" value="UniProtKB-KW"/>
</dbReference>
<evidence type="ECO:0000256" key="8">
    <source>
        <dbReference type="ARBA" id="ARBA00023012"/>
    </source>
</evidence>
<dbReference type="PROSITE" id="PS50109">
    <property type="entry name" value="HIS_KIN"/>
    <property type="match status" value="1"/>
</dbReference>
<sequence length="551" mass="59917">MTPQRLEMHRKRFKNAIVLFTVAPAFLVAVCVLVYALKSVDTEHSRAAESQLAVVAEAGRARVEHSMDSAGALLGMLLQRSGKMSAGELQHTFTSLGHSMDWIDGMDVMDSGTGSRVMAGQPLPQELPPASRTESGLLVTDVQAGKDGTPRFFIAIGEGTDLSSATVRLSVNAFLFSSLLDRERLGRTGETFLVNDAGILQTRSILHGGILDRVDGSLVTKDSGVTKIARREWSGTTLLYVALPLDNLPGWLLVTQRDNREISETLHHTMTRFATLAVICLLVLGAASLRAVKKFTTLQEEMETDSGRLRECELQVQKLDAISQLGVGIAHEVNNPLAIIGEEAGWMQDLLRRDSFKDHPDAGELRESLRQIVTQTARSREITHKLLSFGGKTDGTIRDVEMNTLVTDVAALRRREASQRNIEIREELASRLPVILSEPALLRQLLINLINNSMDAMPEGGPITISTAPSEGGGVRLQVRDTGFGIPRENLDKIFDPFFTTKPPGKGAGLGLSISHGILQRIGGRISVDSTAGQGTTITVELPLEARPFIN</sequence>
<dbReference type="Gene3D" id="1.10.287.130">
    <property type="match status" value="1"/>
</dbReference>
<evidence type="ECO:0000256" key="3">
    <source>
        <dbReference type="ARBA" id="ARBA00022553"/>
    </source>
</evidence>
<gene>
    <name evidence="11" type="ORF">SAMN05421830_101232</name>
</gene>
<dbReference type="InterPro" id="IPR036890">
    <property type="entry name" value="HATPase_C_sf"/>
</dbReference>
<evidence type="ECO:0000256" key="9">
    <source>
        <dbReference type="SAM" id="Phobius"/>
    </source>
</evidence>
<dbReference type="CDD" id="cd00082">
    <property type="entry name" value="HisKA"/>
    <property type="match status" value="1"/>
</dbReference>
<evidence type="ECO:0000256" key="1">
    <source>
        <dbReference type="ARBA" id="ARBA00000085"/>
    </source>
</evidence>
<keyword evidence="12" id="KW-1185">Reference proteome</keyword>
<dbReference type="PANTHER" id="PTHR43065:SF46">
    <property type="entry name" value="C4-DICARBOXYLATE TRANSPORT SENSOR PROTEIN DCTB"/>
    <property type="match status" value="1"/>
</dbReference>
<accession>A0A8G2F4D1</accession>
<dbReference type="InterPro" id="IPR003594">
    <property type="entry name" value="HATPase_dom"/>
</dbReference>
<keyword evidence="9" id="KW-0812">Transmembrane</keyword>
<dbReference type="PANTHER" id="PTHR43065">
    <property type="entry name" value="SENSOR HISTIDINE KINASE"/>
    <property type="match status" value="1"/>
</dbReference>
<evidence type="ECO:0000256" key="2">
    <source>
        <dbReference type="ARBA" id="ARBA00012438"/>
    </source>
</evidence>
<dbReference type="SMART" id="SM00387">
    <property type="entry name" value="HATPase_c"/>
    <property type="match status" value="1"/>
</dbReference>
<keyword evidence="9" id="KW-0472">Membrane</keyword>